<feature type="transmembrane region" description="Helical" evidence="2">
    <location>
        <begin position="605"/>
        <end position="626"/>
    </location>
</feature>
<evidence type="ECO:0000313" key="4">
    <source>
        <dbReference type="Proteomes" id="UP000297245"/>
    </source>
</evidence>
<feature type="compositionally biased region" description="Polar residues" evidence="1">
    <location>
        <begin position="231"/>
        <end position="241"/>
    </location>
</feature>
<protein>
    <submittedName>
        <fullName evidence="3">Uncharacterized protein</fullName>
    </submittedName>
</protein>
<evidence type="ECO:0000256" key="1">
    <source>
        <dbReference type="SAM" id="MobiDB-lite"/>
    </source>
</evidence>
<dbReference type="EMBL" id="ML179296">
    <property type="protein sequence ID" value="THU91825.1"/>
    <property type="molecule type" value="Genomic_DNA"/>
</dbReference>
<sequence>MFTPEDRIIKGTSWLDLGASDIAQALHSSTKSSVPVEFQVFVDFWANDGDVNNNELPRVREKGIIHPSRMKLEKLPSRDVSFVEVDTSVPPHNPLSILSLPAPSHPSSKRSTKCVSFVSFATSTSTSPDHAQNPVTLSSQTTDPKPESQALESTVAISPTSPIPVITSPPLPVSPPKASPANDEDSSAAKSERFSSISIATSMSMYSQASAPSTEGAPPLPPLPNPPLPNVTSPKAVSMNSKPFRDSLQVPKMHSRPSSVNYLISHPDFEDKRASKRLSFISVATTASMYSQPSELHSLYPGQSSIWGMVQNRSPSSTDEKDPPPSPVPQYATPMTSGPSRFVLAPAPKSKPRSRTTSSNLPSPNTIAISTTTIPPPAFLASCRPNQYPLTKRNSTMTPLEDVQTLSSAFSSSRRSFATRTGGRGASMVLYHVMDFDGSTTTTPLSSTLYGTPNTNRSILTSASGVTARTIHPARQSLVPIAVVDTIDSRYSAVVVDNMAKKHPRSRSTLSGVPLVPYAYDPAEGGGGMDDDEDEDEDDWLHDPFIPSLLASSNPVTKRQQSHYHYSRSGKSSGTLGATKAHRRSGTRGARGEYNNGINCFTWNWLLDVVVMLVVVIGVLSFFLVYPLVLHFERKSNGAEGVI</sequence>
<organism evidence="3 4">
    <name type="scientific">Dendrothele bispora (strain CBS 962.96)</name>
    <dbReference type="NCBI Taxonomy" id="1314807"/>
    <lineage>
        <taxon>Eukaryota</taxon>
        <taxon>Fungi</taxon>
        <taxon>Dikarya</taxon>
        <taxon>Basidiomycota</taxon>
        <taxon>Agaricomycotina</taxon>
        <taxon>Agaricomycetes</taxon>
        <taxon>Agaricomycetidae</taxon>
        <taxon>Agaricales</taxon>
        <taxon>Agaricales incertae sedis</taxon>
        <taxon>Dendrothele</taxon>
    </lineage>
</organism>
<reference evidence="3 4" key="1">
    <citation type="journal article" date="2019" name="Nat. Ecol. Evol.">
        <title>Megaphylogeny resolves global patterns of mushroom evolution.</title>
        <authorList>
            <person name="Varga T."/>
            <person name="Krizsan K."/>
            <person name="Foldi C."/>
            <person name="Dima B."/>
            <person name="Sanchez-Garcia M."/>
            <person name="Sanchez-Ramirez S."/>
            <person name="Szollosi G.J."/>
            <person name="Szarkandi J.G."/>
            <person name="Papp V."/>
            <person name="Albert L."/>
            <person name="Andreopoulos W."/>
            <person name="Angelini C."/>
            <person name="Antonin V."/>
            <person name="Barry K.W."/>
            <person name="Bougher N.L."/>
            <person name="Buchanan P."/>
            <person name="Buyck B."/>
            <person name="Bense V."/>
            <person name="Catcheside P."/>
            <person name="Chovatia M."/>
            <person name="Cooper J."/>
            <person name="Damon W."/>
            <person name="Desjardin D."/>
            <person name="Finy P."/>
            <person name="Geml J."/>
            <person name="Haridas S."/>
            <person name="Hughes K."/>
            <person name="Justo A."/>
            <person name="Karasinski D."/>
            <person name="Kautmanova I."/>
            <person name="Kiss B."/>
            <person name="Kocsube S."/>
            <person name="Kotiranta H."/>
            <person name="LaButti K.M."/>
            <person name="Lechner B.E."/>
            <person name="Liimatainen K."/>
            <person name="Lipzen A."/>
            <person name="Lukacs Z."/>
            <person name="Mihaltcheva S."/>
            <person name="Morgado L.N."/>
            <person name="Niskanen T."/>
            <person name="Noordeloos M.E."/>
            <person name="Ohm R.A."/>
            <person name="Ortiz-Santana B."/>
            <person name="Ovrebo C."/>
            <person name="Racz N."/>
            <person name="Riley R."/>
            <person name="Savchenko A."/>
            <person name="Shiryaev A."/>
            <person name="Soop K."/>
            <person name="Spirin V."/>
            <person name="Szebenyi C."/>
            <person name="Tomsovsky M."/>
            <person name="Tulloss R.E."/>
            <person name="Uehling J."/>
            <person name="Grigoriev I.V."/>
            <person name="Vagvolgyi C."/>
            <person name="Papp T."/>
            <person name="Martin F.M."/>
            <person name="Miettinen O."/>
            <person name="Hibbett D.S."/>
            <person name="Nagy L.G."/>
        </authorList>
    </citation>
    <scope>NUCLEOTIDE SEQUENCE [LARGE SCALE GENOMIC DNA]</scope>
    <source>
        <strain evidence="3 4">CBS 962.96</strain>
    </source>
</reference>
<feature type="compositionally biased region" description="Polar residues" evidence="1">
    <location>
        <begin position="128"/>
        <end position="143"/>
    </location>
</feature>
<accession>A0A4V4HER5</accession>
<feature type="compositionally biased region" description="Low complexity" evidence="1">
    <location>
        <begin position="155"/>
        <end position="166"/>
    </location>
</feature>
<name>A0A4V4HER5_DENBC</name>
<feature type="compositionally biased region" description="Pro residues" evidence="1">
    <location>
        <begin position="218"/>
        <end position="229"/>
    </location>
</feature>
<keyword evidence="2" id="KW-0472">Membrane</keyword>
<keyword evidence="2" id="KW-1133">Transmembrane helix</keyword>
<feature type="region of interest" description="Disordered" evidence="1">
    <location>
        <begin position="123"/>
        <end position="192"/>
    </location>
</feature>
<feature type="region of interest" description="Disordered" evidence="1">
    <location>
        <begin position="206"/>
        <end position="256"/>
    </location>
</feature>
<proteinExistence type="predicted"/>
<gene>
    <name evidence="3" type="ORF">K435DRAFT_863057</name>
</gene>
<feature type="region of interest" description="Disordered" evidence="1">
    <location>
        <begin position="554"/>
        <end position="589"/>
    </location>
</feature>
<feature type="compositionally biased region" description="Pro residues" evidence="1">
    <location>
        <begin position="167"/>
        <end position="178"/>
    </location>
</feature>
<dbReference type="Proteomes" id="UP000297245">
    <property type="component" value="Unassembled WGS sequence"/>
</dbReference>
<feature type="region of interest" description="Disordered" evidence="1">
    <location>
        <begin position="307"/>
        <end position="369"/>
    </location>
</feature>
<feature type="compositionally biased region" description="Polar residues" evidence="1">
    <location>
        <begin position="307"/>
        <end position="317"/>
    </location>
</feature>
<keyword evidence="2" id="KW-0812">Transmembrane</keyword>
<keyword evidence="4" id="KW-1185">Reference proteome</keyword>
<evidence type="ECO:0000256" key="2">
    <source>
        <dbReference type="SAM" id="Phobius"/>
    </source>
</evidence>
<dbReference type="AlphaFoldDB" id="A0A4V4HER5"/>
<evidence type="ECO:0000313" key="3">
    <source>
        <dbReference type="EMBL" id="THU91825.1"/>
    </source>
</evidence>